<gene>
    <name evidence="7" type="ORF">DIT26_01345</name>
    <name evidence="8" type="ORF">XE02_0377</name>
</gene>
<comment type="caution">
    <text evidence="8">The sequence shown here is derived from an EMBL/GenBank/DDBJ whole genome shotgun (WGS) entry which is preliminary data.</text>
</comment>
<dbReference type="PATRIC" id="fig|1236046.5.peg.1505"/>
<dbReference type="SUPFAM" id="SSF53383">
    <property type="entry name" value="PLP-dependent transferases"/>
    <property type="match status" value="1"/>
</dbReference>
<evidence type="ECO:0000256" key="2">
    <source>
        <dbReference type="ARBA" id="ARBA00012224"/>
    </source>
</evidence>
<keyword evidence="4 7" id="KW-0456">Lyase</keyword>
<evidence type="ECO:0000256" key="1">
    <source>
        <dbReference type="ARBA" id="ARBA00001933"/>
    </source>
</evidence>
<dbReference type="InterPro" id="IPR051798">
    <property type="entry name" value="Class-II_PLP-Dep_Aminotrans"/>
</dbReference>
<evidence type="ECO:0000259" key="6">
    <source>
        <dbReference type="Pfam" id="PF00155"/>
    </source>
</evidence>
<protein>
    <recommendedName>
        <fullName evidence="2">cysteine-S-conjugate beta-lyase</fullName>
        <ecNumber evidence="2">4.4.1.13</ecNumber>
    </recommendedName>
</protein>
<comment type="cofactor">
    <cofactor evidence="1">
        <name>pyridoxal 5'-phosphate</name>
        <dbReference type="ChEBI" id="CHEBI:597326"/>
    </cofactor>
</comment>
<dbReference type="InterPro" id="IPR027619">
    <property type="entry name" value="C-S_lyase_PatB-like"/>
</dbReference>
<dbReference type="PANTHER" id="PTHR43525">
    <property type="entry name" value="PROTEIN MALY"/>
    <property type="match status" value="1"/>
</dbReference>
<dbReference type="Proteomes" id="UP000264215">
    <property type="component" value="Unassembled WGS sequence"/>
</dbReference>
<dbReference type="Pfam" id="PF00155">
    <property type="entry name" value="Aminotran_1_2"/>
    <property type="match status" value="1"/>
</dbReference>
<evidence type="ECO:0000313" key="10">
    <source>
        <dbReference type="Proteomes" id="UP000264215"/>
    </source>
</evidence>
<dbReference type="EC" id="4.4.1.13" evidence="2"/>
<dbReference type="InterPro" id="IPR015422">
    <property type="entry name" value="PyrdxlP-dep_Trfase_small"/>
</dbReference>
<keyword evidence="3" id="KW-0663">Pyridoxal phosphate</keyword>
<evidence type="ECO:0000313" key="9">
    <source>
        <dbReference type="Proteomes" id="UP000055014"/>
    </source>
</evidence>
<evidence type="ECO:0000313" key="7">
    <source>
        <dbReference type="EMBL" id="HCO69222.1"/>
    </source>
</evidence>
<dbReference type="AlphaFoldDB" id="A0A101I8R5"/>
<accession>A0A101I8R5</accession>
<evidence type="ECO:0000256" key="4">
    <source>
        <dbReference type="ARBA" id="ARBA00023239"/>
    </source>
</evidence>
<feature type="domain" description="Aminotransferase class I/classII large" evidence="6">
    <location>
        <begin position="37"/>
        <end position="383"/>
    </location>
</feature>
<reference evidence="7 10" key="3">
    <citation type="journal article" date="2018" name="Nat. Biotechnol.">
        <title>A standardized bacterial taxonomy based on genome phylogeny substantially revises the tree of life.</title>
        <authorList>
            <person name="Parks D.H."/>
            <person name="Chuvochina M."/>
            <person name="Waite D.W."/>
            <person name="Rinke C."/>
            <person name="Skarshewski A."/>
            <person name="Chaumeil P.A."/>
            <person name="Hugenholtz P."/>
        </authorList>
    </citation>
    <scope>NUCLEOTIDE SEQUENCE [LARGE SCALE GENOMIC DNA]</scope>
    <source>
        <strain evidence="7">UBA9905</strain>
    </source>
</reference>
<sequence>MKYNFDRIVERRGTDCIKWDHADLFFGRNDLLPMWVADMDFESPPEVVEAIVSRAKHGIYGYTARSDNYYESIVSWLSRRHGWEVEKEWISHAPGVVAAVHIAVMALSHPGDKVIVQTPVYYPFFRAIKETGRQMILNPLMESGGRYTMDFEDLERKIDSRTKIIILCSPHNPVGRVWTRDELSRLGEICLNRNIKIISDEIHSDLVFGDNRHIPTATISEEVSSITLTCVAPSKTFNLAGLSSAAVISSSSVILGEYSNMLSSVGAGMSNVFGTVALEAAYNNGEHWLEELLKYINGNFEYMRDFLKTNFPETRVTELEGTYLAWIDFRGTGMSVEELKSFLYEKAKVGFEDGSIFGKEGEGFMRVNLACPRAIVEEAMKRLINARKSS</sequence>
<dbReference type="CDD" id="cd00609">
    <property type="entry name" value="AAT_like"/>
    <property type="match status" value="1"/>
</dbReference>
<dbReference type="InterPro" id="IPR004839">
    <property type="entry name" value="Aminotransferase_I/II_large"/>
</dbReference>
<comment type="similarity">
    <text evidence="5">Belongs to the class-II pyridoxal-phosphate-dependent aminotransferase family. MalY/PatB cystathionine beta-lyase subfamily.</text>
</comment>
<dbReference type="EMBL" id="DQBS01000035">
    <property type="protein sequence ID" value="HCO69222.1"/>
    <property type="molecule type" value="Genomic_DNA"/>
</dbReference>
<dbReference type="GO" id="GO:0030170">
    <property type="term" value="F:pyridoxal phosphate binding"/>
    <property type="evidence" value="ECO:0007669"/>
    <property type="project" value="InterPro"/>
</dbReference>
<organism evidence="8 9">
    <name type="scientific">Mesotoga infera</name>
    <dbReference type="NCBI Taxonomy" id="1236046"/>
    <lineage>
        <taxon>Bacteria</taxon>
        <taxon>Thermotogati</taxon>
        <taxon>Thermotogota</taxon>
        <taxon>Thermotogae</taxon>
        <taxon>Kosmotogales</taxon>
        <taxon>Kosmotogaceae</taxon>
        <taxon>Mesotoga</taxon>
    </lineage>
</organism>
<dbReference type="Proteomes" id="UP000055014">
    <property type="component" value="Unassembled WGS sequence"/>
</dbReference>
<dbReference type="Gene3D" id="3.90.1150.10">
    <property type="entry name" value="Aspartate Aminotransferase, domain 1"/>
    <property type="match status" value="1"/>
</dbReference>
<dbReference type="InterPro" id="IPR015424">
    <property type="entry name" value="PyrdxlP-dep_Trfase"/>
</dbReference>
<reference evidence="8" key="1">
    <citation type="journal article" date="2015" name="MBio">
        <title>Genome-resolved metagenomic analysis reveals roles for candidate phyla and other microbial community members in biogeochemical transformations in oil reservoirs.</title>
        <authorList>
            <person name="Hu P."/>
            <person name="Tom L."/>
            <person name="Singh A."/>
            <person name="Thomas B.C."/>
            <person name="Baker B.J."/>
            <person name="Piceno Y.M."/>
            <person name="Andersen G.L."/>
            <person name="Banfield J.F."/>
        </authorList>
    </citation>
    <scope>NUCLEOTIDE SEQUENCE [LARGE SCALE GENOMIC DNA]</scope>
    <source>
        <strain evidence="8">46_70</strain>
    </source>
</reference>
<proteinExistence type="inferred from homology"/>
<dbReference type="PANTHER" id="PTHR43525:SF1">
    <property type="entry name" value="PROTEIN MALY"/>
    <property type="match status" value="1"/>
</dbReference>
<name>A0A101I8R5_9BACT</name>
<evidence type="ECO:0000256" key="5">
    <source>
        <dbReference type="ARBA" id="ARBA00037974"/>
    </source>
</evidence>
<evidence type="ECO:0000256" key="3">
    <source>
        <dbReference type="ARBA" id="ARBA00022898"/>
    </source>
</evidence>
<dbReference type="GO" id="GO:0047804">
    <property type="term" value="F:cysteine-S-conjugate beta-lyase activity"/>
    <property type="evidence" value="ECO:0007669"/>
    <property type="project" value="UniProtKB-EC"/>
</dbReference>
<dbReference type="InterPro" id="IPR015421">
    <property type="entry name" value="PyrdxlP-dep_Trfase_major"/>
</dbReference>
<dbReference type="Gene3D" id="3.40.640.10">
    <property type="entry name" value="Type I PLP-dependent aspartate aminotransferase-like (Major domain)"/>
    <property type="match status" value="1"/>
</dbReference>
<dbReference type="EMBL" id="LGGW01000020">
    <property type="protein sequence ID" value="KUK90786.1"/>
    <property type="molecule type" value="Genomic_DNA"/>
</dbReference>
<dbReference type="NCBIfam" id="TIGR04350">
    <property type="entry name" value="C_S_lyase_PatB"/>
    <property type="match status" value="1"/>
</dbReference>
<evidence type="ECO:0000313" key="8">
    <source>
        <dbReference type="EMBL" id="KUK90786.1"/>
    </source>
</evidence>
<reference evidence="9" key="2">
    <citation type="journal article" date="2015" name="MBio">
        <title>Genome-Resolved Metagenomic Analysis Reveals Roles for Candidate Phyla and Other Microbial Community Members in Biogeochemical Transformations in Oil Reservoirs.</title>
        <authorList>
            <person name="Hu P."/>
            <person name="Tom L."/>
            <person name="Singh A."/>
            <person name="Thomas B.C."/>
            <person name="Baker B.J."/>
            <person name="Piceno Y.M."/>
            <person name="Andersen G.L."/>
            <person name="Banfield J.F."/>
        </authorList>
    </citation>
    <scope>NUCLEOTIDE SEQUENCE [LARGE SCALE GENOMIC DNA]</scope>
</reference>